<evidence type="ECO:0000256" key="2">
    <source>
        <dbReference type="ARBA" id="ARBA00022512"/>
    </source>
</evidence>
<dbReference type="Pfam" id="PF00565">
    <property type="entry name" value="SNase"/>
    <property type="match status" value="1"/>
</dbReference>
<keyword evidence="5" id="KW-0572">Peptidoglycan-anchor</keyword>
<comment type="subcellular location">
    <subcellularLocation>
        <location evidence="1">Secreted</location>
        <location evidence="1">Cell wall</location>
        <topology evidence="1">Peptidoglycan-anchor</topology>
    </subcellularLocation>
</comment>
<dbReference type="Pfam" id="PF01336">
    <property type="entry name" value="tRNA_anti-codon"/>
    <property type="match status" value="1"/>
</dbReference>
<keyword evidence="3" id="KW-0964">Secreted</keyword>
<dbReference type="PRINTS" id="PR01607">
    <property type="entry name" value="APYRASEFAMLY"/>
</dbReference>
<dbReference type="SUPFAM" id="SSF50199">
    <property type="entry name" value="Staphylococcal nuclease"/>
    <property type="match status" value="1"/>
</dbReference>
<dbReference type="InterPro" id="IPR001322">
    <property type="entry name" value="Lamin_tail_dom"/>
</dbReference>
<dbReference type="SMART" id="SM00318">
    <property type="entry name" value="SNc"/>
    <property type="match status" value="1"/>
</dbReference>
<dbReference type="EMBL" id="WOCA01000011">
    <property type="protein sequence ID" value="MUK89431.1"/>
    <property type="molecule type" value="Genomic_DNA"/>
</dbReference>
<dbReference type="SUPFAM" id="SSF55816">
    <property type="entry name" value="5'-nucleotidase (syn. UDP-sugar hydrolase), C-terminal domain"/>
    <property type="match status" value="1"/>
</dbReference>
<dbReference type="RefSeq" id="WP_155669399.1">
    <property type="nucleotide sequence ID" value="NZ_WOCA01000011.1"/>
</dbReference>
<evidence type="ECO:0000259" key="8">
    <source>
        <dbReference type="PROSITE" id="PS51841"/>
    </source>
</evidence>
<gene>
    <name evidence="9" type="ORF">GMD78_13775</name>
</gene>
<dbReference type="InterPro" id="IPR035437">
    <property type="entry name" value="SNase_OB-fold_sf"/>
</dbReference>
<dbReference type="CDD" id="cd04486">
    <property type="entry name" value="YhcR_OBF_like"/>
    <property type="match status" value="1"/>
</dbReference>
<feature type="compositionally biased region" description="Acidic residues" evidence="6">
    <location>
        <begin position="196"/>
        <end position="211"/>
    </location>
</feature>
<keyword evidence="9" id="KW-0540">Nuclease</keyword>
<dbReference type="GO" id="GO:0003676">
    <property type="term" value="F:nucleic acid binding"/>
    <property type="evidence" value="ECO:0007669"/>
    <property type="project" value="InterPro"/>
</dbReference>
<dbReference type="PANTHER" id="PTHR11575">
    <property type="entry name" value="5'-NUCLEOTIDASE-RELATED"/>
    <property type="match status" value="1"/>
</dbReference>
<evidence type="ECO:0000313" key="9">
    <source>
        <dbReference type="EMBL" id="MUK89431.1"/>
    </source>
</evidence>
<dbReference type="InterPro" id="IPR036907">
    <property type="entry name" value="5'-Nucleotdase_C_sf"/>
</dbReference>
<dbReference type="Gene3D" id="3.60.21.10">
    <property type="match status" value="1"/>
</dbReference>
<dbReference type="InterPro" id="IPR004843">
    <property type="entry name" value="Calcineurin-like_PHP"/>
</dbReference>
<proteinExistence type="predicted"/>
<dbReference type="Pfam" id="PF00149">
    <property type="entry name" value="Metallophos"/>
    <property type="match status" value="1"/>
</dbReference>
<dbReference type="PANTHER" id="PTHR11575:SF24">
    <property type="entry name" value="5'-NUCLEOTIDASE"/>
    <property type="match status" value="1"/>
</dbReference>
<dbReference type="Proteomes" id="UP000469125">
    <property type="component" value="Unassembled WGS sequence"/>
</dbReference>
<dbReference type="FunFam" id="3.60.21.10:FF:000052">
    <property type="entry name" value="Endonuclease YhcR"/>
    <property type="match status" value="1"/>
</dbReference>
<feature type="region of interest" description="Disordered" evidence="6">
    <location>
        <begin position="191"/>
        <end position="211"/>
    </location>
</feature>
<keyword evidence="2" id="KW-0134">Cell wall</keyword>
<evidence type="ECO:0000256" key="1">
    <source>
        <dbReference type="ARBA" id="ARBA00004168"/>
    </source>
</evidence>
<feature type="domain" description="TNase-like" evidence="7">
    <location>
        <begin position="417"/>
        <end position="563"/>
    </location>
</feature>
<keyword evidence="10" id="KW-1185">Reference proteome</keyword>
<dbReference type="Gene3D" id="2.40.50.90">
    <property type="match status" value="1"/>
</dbReference>
<dbReference type="SUPFAM" id="SSF56300">
    <property type="entry name" value="Metallo-dependent phosphatases"/>
    <property type="match status" value="1"/>
</dbReference>
<dbReference type="InterPro" id="IPR008334">
    <property type="entry name" value="5'-Nucleotdase_C"/>
</dbReference>
<dbReference type="Pfam" id="PF00932">
    <property type="entry name" value="LTD"/>
    <property type="match status" value="1"/>
</dbReference>
<feature type="domain" description="LTD" evidence="8">
    <location>
        <begin position="25"/>
        <end position="148"/>
    </location>
</feature>
<dbReference type="GO" id="GO:0008768">
    <property type="term" value="F:UDP-sugar diphosphatase activity"/>
    <property type="evidence" value="ECO:0007669"/>
    <property type="project" value="TreeGrafter"/>
</dbReference>
<evidence type="ECO:0000256" key="4">
    <source>
        <dbReference type="ARBA" id="ARBA00022729"/>
    </source>
</evidence>
<organism evidence="9 10">
    <name type="scientific">Ornithinibacillus caprae</name>
    <dbReference type="NCBI Taxonomy" id="2678566"/>
    <lineage>
        <taxon>Bacteria</taxon>
        <taxon>Bacillati</taxon>
        <taxon>Bacillota</taxon>
        <taxon>Bacilli</taxon>
        <taxon>Bacillales</taxon>
        <taxon>Bacillaceae</taxon>
        <taxon>Ornithinibacillus</taxon>
    </lineage>
</organism>
<dbReference type="GO" id="GO:0004519">
    <property type="term" value="F:endonuclease activity"/>
    <property type="evidence" value="ECO:0007669"/>
    <property type="project" value="UniProtKB-KW"/>
</dbReference>
<dbReference type="GO" id="GO:0046872">
    <property type="term" value="F:metal ion binding"/>
    <property type="evidence" value="ECO:0007669"/>
    <property type="project" value="InterPro"/>
</dbReference>
<dbReference type="GO" id="GO:0008253">
    <property type="term" value="F:5'-nucleotidase activity"/>
    <property type="evidence" value="ECO:0007669"/>
    <property type="project" value="TreeGrafter"/>
</dbReference>
<keyword evidence="9" id="KW-0378">Hydrolase</keyword>
<dbReference type="AlphaFoldDB" id="A0A6N8FJL4"/>
<dbReference type="Pfam" id="PF02872">
    <property type="entry name" value="5_nucleotid_C"/>
    <property type="match status" value="1"/>
</dbReference>
<dbReference type="InterPro" id="IPR004365">
    <property type="entry name" value="NA-bd_OB_tRNA"/>
</dbReference>
<dbReference type="InterPro" id="IPR006146">
    <property type="entry name" value="5'-Nucleotdase_CS"/>
</dbReference>
<dbReference type="PROSITE" id="PS00786">
    <property type="entry name" value="5_NUCLEOTIDASE_2"/>
    <property type="match status" value="1"/>
</dbReference>
<dbReference type="InterPro" id="IPR029052">
    <property type="entry name" value="Metallo-depent_PP-like"/>
</dbReference>
<comment type="caution">
    <text evidence="9">The sequence shown here is derived from an EMBL/GenBank/DDBJ whole genome shotgun (WGS) entry which is preliminary data.</text>
</comment>
<evidence type="ECO:0000256" key="3">
    <source>
        <dbReference type="ARBA" id="ARBA00022525"/>
    </source>
</evidence>
<name>A0A6N8FJL4_9BACI</name>
<keyword evidence="4" id="KW-0732">Signal</keyword>
<dbReference type="Gene3D" id="2.40.50.1010">
    <property type="match status" value="1"/>
</dbReference>
<dbReference type="InterPro" id="IPR006179">
    <property type="entry name" value="5_nucleotidase/apyrase"/>
</dbReference>
<protein>
    <submittedName>
        <fullName evidence="9">Endonuclease</fullName>
    </submittedName>
</protein>
<dbReference type="Gene3D" id="3.90.780.10">
    <property type="entry name" value="5'-Nucleotidase, C-terminal domain"/>
    <property type="match status" value="1"/>
</dbReference>
<dbReference type="PROSITE" id="PS50830">
    <property type="entry name" value="TNASE_3"/>
    <property type="match status" value="1"/>
</dbReference>
<reference evidence="9 10" key="1">
    <citation type="submission" date="2019-11" db="EMBL/GenBank/DDBJ databases">
        <authorList>
            <person name="Li X."/>
        </authorList>
    </citation>
    <scope>NUCLEOTIDE SEQUENCE [LARGE SCALE GENOMIC DNA]</scope>
    <source>
        <strain evidence="9 10">L9</strain>
    </source>
</reference>
<accession>A0A6N8FJL4</accession>
<dbReference type="GO" id="GO:0030288">
    <property type="term" value="C:outer membrane-bounded periplasmic space"/>
    <property type="evidence" value="ECO:0007669"/>
    <property type="project" value="TreeGrafter"/>
</dbReference>
<keyword evidence="9" id="KW-0255">Endonuclease</keyword>
<evidence type="ECO:0000313" key="10">
    <source>
        <dbReference type="Proteomes" id="UP000469125"/>
    </source>
</evidence>
<evidence type="ECO:0000256" key="5">
    <source>
        <dbReference type="ARBA" id="ARBA00023088"/>
    </source>
</evidence>
<dbReference type="PROSITE" id="PS51841">
    <property type="entry name" value="LTD"/>
    <property type="match status" value="1"/>
</dbReference>
<dbReference type="GO" id="GO:0000166">
    <property type="term" value="F:nucleotide binding"/>
    <property type="evidence" value="ECO:0007669"/>
    <property type="project" value="InterPro"/>
</dbReference>
<evidence type="ECO:0000256" key="6">
    <source>
        <dbReference type="SAM" id="MobiDB-lite"/>
    </source>
</evidence>
<dbReference type="InterPro" id="IPR016071">
    <property type="entry name" value="Staphylococal_nuclease_OB-fold"/>
</dbReference>
<dbReference type="GO" id="GO:0009166">
    <property type="term" value="P:nucleotide catabolic process"/>
    <property type="evidence" value="ECO:0007669"/>
    <property type="project" value="InterPro"/>
</dbReference>
<evidence type="ECO:0000259" key="7">
    <source>
        <dbReference type="PROSITE" id="PS50830"/>
    </source>
</evidence>
<sequence length="1232" mass="134496">MKHSTVRKVFNLVLIFAIVFMNYSSVFAMKASAESNEELAEDLFISEYIEGSSFNKAIEIFNGTGETVDLSDYQVELYSNGAESPSQTLTLDGVLEHGDVFVMAHSSADPAILEVADLTNGSIINFNGDDAFTLVKNDNLIDVIGVIGERTNFAADVTLVRNASIAAPSTTYNETEWTDYPSNTFAYLGSHTMDGIDPEEPGDPGDPEEPGDEYAIGDARNLSDGTVVTVEGIVTADNAAISNGSQFTTYIQDETGGINLFAYQQGQLPDLVKGDRVQVTGELDSYNGLKEIIPQSIEILEQDQALPEAQTITLEDLQDPAIAESFEGELVQVNGFINNIPSSPAGGGYNVSLIDADFNGTTLRVMENALDLSLVESNMWYDITAIVSQYNDYQLIPTEQADIQVAEEQPEPPSAEGLYETTVERVTDGDTIRVADPVFGETRVRFLNMDTPETYAAHNKDPQRAEINENQKYYGDLATDYISELIQPGDEIYLKVGSEPTDDYGRILAEVIRKEDGLNINLEMVAQGYASTYFLAPIDEEAYPVYQEAVKEAKDAGLGIWNPEDPLLELPFVFRAFDDQKGLQRYVGNSDTMEYVDPVDWSDVPVEKRVFFSSAEEAESYGYTPVDGGGEADPNILELQLISMNDLHGKIDQEYSLDPDGDGTFDMYGRMDYTAAAIKEREQENPNTLIVHAGDMIGGSSPVSGLLQDEPTVEIMEEIGFDVGTVGNHEFDEGLDELLRMVNGGDHPEGKGTEDYDGMNFPVLCANCVYEDTGELFLPPYHVEEVDGVEIGFVGVNTTETVNMVMPSSLENVAFTDEVDAVNDAVEDLTSQGIEAIIVLAHMPAYQSGDSATGDAAELAHGVDDAVDVIFAAHNHQVNNVIVDNKLIVQASEYGKAFADVDLEIDRTTGDIVHKEAEIVFVKQNDYTPDETVATTLSYYEEAIAPIVNEVVGYNGQELTGSYTNDSDHGLGNLIADGMNVAMDSDFAMMNGGGIRDVLLEGPITWGELYNIQPFGNTLMTVEITGADLYPILNEQLSGYGSDYSIAGFHYTFNPDLQEVVDITFPDGTPIDENAVYTLTVNNYMGTSDGPIKDLGQNPVMGPEDIDATVEFVRSLNSSESNPIMYGPEGRIAVTDEVPGEGEEQPVVEVSPKQNNGTATVHTKDLEDLEQGVQVVINIYNEKKPRSLLLNKQQVDLLKEKEATLVVTNGIVSRTIEMVNVTEKVLKVSLED</sequence>